<keyword evidence="6" id="KW-0822">Tryptophan biosynthesis</keyword>
<dbReference type="GO" id="GO:0004425">
    <property type="term" value="F:indole-3-glycerol-phosphate synthase activity"/>
    <property type="evidence" value="ECO:0007669"/>
    <property type="project" value="UniProtKB-EC"/>
</dbReference>
<evidence type="ECO:0000256" key="8">
    <source>
        <dbReference type="ARBA" id="ARBA00023239"/>
    </source>
</evidence>
<keyword evidence="5" id="KW-0210">Decarboxylase</keyword>
<comment type="pathway">
    <text evidence="2">Amino-acid biosynthesis; L-tryptophan biosynthesis; L-tryptophan from chorismate: step 4/5.</text>
</comment>
<dbReference type="Pfam" id="PF00218">
    <property type="entry name" value="IGPS"/>
    <property type="match status" value="1"/>
</dbReference>
<evidence type="ECO:0000256" key="4">
    <source>
        <dbReference type="ARBA" id="ARBA00022605"/>
    </source>
</evidence>
<dbReference type="Gene3D" id="3.20.20.70">
    <property type="entry name" value="Aldolase class I"/>
    <property type="match status" value="1"/>
</dbReference>
<sequence length="263" mass="29287">MNAKQNILDKIVQQKLAEVALQKEQMPIFQLMEQDNFKRVCYSAKASISKEGASGVIAEFKRQSPSKGVINGDAKPEQVVKAYQDAGAAMVSVLTDEKFFGAKSTDFEVARNTLSIPLLRKEFIIDAYQIYQSKAMGADVILLIAAILSPQRCKDFAFIAKDLGMEVLLELHDESELEHVNSFVDLVGINNRNLKDFSVDTDRSIRLASQLPVNMIRVAESGLDSPEVVQKMKKNGFQAFLMGEHFMKTDSPGVACKQFILEM</sequence>
<evidence type="ECO:0000313" key="11">
    <source>
        <dbReference type="Proteomes" id="UP000233535"/>
    </source>
</evidence>
<dbReference type="InterPro" id="IPR013798">
    <property type="entry name" value="Indole-3-glycerol_P_synth_dom"/>
</dbReference>
<evidence type="ECO:0000259" key="9">
    <source>
        <dbReference type="Pfam" id="PF00218"/>
    </source>
</evidence>
<comment type="caution">
    <text evidence="10">The sequence shown here is derived from an EMBL/GenBank/DDBJ whole genome shotgun (WGS) entry which is preliminary data.</text>
</comment>
<proteinExistence type="predicted"/>
<dbReference type="PANTHER" id="PTHR22854">
    <property type="entry name" value="TRYPTOPHAN BIOSYNTHESIS PROTEIN"/>
    <property type="match status" value="1"/>
</dbReference>
<dbReference type="PANTHER" id="PTHR22854:SF2">
    <property type="entry name" value="INDOLE-3-GLYCEROL-PHOSPHATE SYNTHASE"/>
    <property type="match status" value="1"/>
</dbReference>
<keyword evidence="8" id="KW-0456">Lyase</keyword>
<evidence type="ECO:0000256" key="6">
    <source>
        <dbReference type="ARBA" id="ARBA00022822"/>
    </source>
</evidence>
<dbReference type="EC" id="4.1.1.48" evidence="3"/>
<dbReference type="SUPFAM" id="SSF51366">
    <property type="entry name" value="Ribulose-phoshate binding barrel"/>
    <property type="match status" value="1"/>
</dbReference>
<keyword evidence="11" id="KW-1185">Reference proteome</keyword>
<keyword evidence="4" id="KW-0028">Amino-acid biosynthesis</keyword>
<evidence type="ECO:0000256" key="1">
    <source>
        <dbReference type="ARBA" id="ARBA00001633"/>
    </source>
</evidence>
<keyword evidence="7" id="KW-0057">Aromatic amino acid biosynthesis</keyword>
<gene>
    <name evidence="10" type="ORF">BZG02_16390</name>
</gene>
<protein>
    <recommendedName>
        <fullName evidence="3">indole-3-glycerol-phosphate synthase</fullName>
        <ecNumber evidence="3">4.1.1.48</ecNumber>
    </recommendedName>
</protein>
<dbReference type="AlphaFoldDB" id="A0A2N3HT31"/>
<dbReference type="CDD" id="cd00331">
    <property type="entry name" value="IGPS"/>
    <property type="match status" value="1"/>
</dbReference>
<reference evidence="10 11" key="1">
    <citation type="journal article" date="2017" name="Front. Microbiol.">
        <title>Labilibaculum manganireducens gen. nov., sp. nov. and Labilibaculum filiforme sp. nov., Novel Bacteroidetes Isolated from Subsurface Sediments of the Baltic Sea.</title>
        <authorList>
            <person name="Vandieken V."/>
            <person name="Marshall I.P."/>
            <person name="Niemann H."/>
            <person name="Engelen B."/>
            <person name="Cypionka H."/>
        </authorList>
    </citation>
    <scope>NUCLEOTIDE SEQUENCE [LARGE SCALE GENOMIC DNA]</scope>
    <source>
        <strain evidence="10 11">59.16B</strain>
    </source>
</reference>
<name>A0A2N3HT31_9BACT</name>
<dbReference type="FunFam" id="3.20.20.70:FF:000024">
    <property type="entry name" value="Indole-3-glycerol phosphate synthase"/>
    <property type="match status" value="1"/>
</dbReference>
<evidence type="ECO:0000256" key="3">
    <source>
        <dbReference type="ARBA" id="ARBA00012362"/>
    </source>
</evidence>
<dbReference type="EMBL" id="MVDD01000016">
    <property type="protein sequence ID" value="PKQ61212.1"/>
    <property type="molecule type" value="Genomic_DNA"/>
</dbReference>
<dbReference type="Proteomes" id="UP000233535">
    <property type="component" value="Unassembled WGS sequence"/>
</dbReference>
<dbReference type="InterPro" id="IPR013785">
    <property type="entry name" value="Aldolase_TIM"/>
</dbReference>
<evidence type="ECO:0000256" key="2">
    <source>
        <dbReference type="ARBA" id="ARBA00004696"/>
    </source>
</evidence>
<organism evidence="10 11">
    <name type="scientific">Labilibaculum filiforme</name>
    <dbReference type="NCBI Taxonomy" id="1940526"/>
    <lineage>
        <taxon>Bacteria</taxon>
        <taxon>Pseudomonadati</taxon>
        <taxon>Bacteroidota</taxon>
        <taxon>Bacteroidia</taxon>
        <taxon>Marinilabiliales</taxon>
        <taxon>Marinifilaceae</taxon>
        <taxon>Labilibaculum</taxon>
    </lineage>
</organism>
<dbReference type="GO" id="GO:0004640">
    <property type="term" value="F:phosphoribosylanthranilate isomerase activity"/>
    <property type="evidence" value="ECO:0007669"/>
    <property type="project" value="TreeGrafter"/>
</dbReference>
<evidence type="ECO:0000256" key="5">
    <source>
        <dbReference type="ARBA" id="ARBA00022793"/>
    </source>
</evidence>
<feature type="domain" description="Indole-3-glycerol phosphate synthase" evidence="9">
    <location>
        <begin position="8"/>
        <end position="256"/>
    </location>
</feature>
<dbReference type="OrthoDB" id="9804217at2"/>
<dbReference type="GO" id="GO:0000162">
    <property type="term" value="P:L-tryptophan biosynthetic process"/>
    <property type="evidence" value="ECO:0007669"/>
    <property type="project" value="UniProtKB-UniPathway"/>
</dbReference>
<accession>A0A2N3HT31</accession>
<dbReference type="InterPro" id="IPR045186">
    <property type="entry name" value="Indole-3-glycerol_P_synth"/>
</dbReference>
<dbReference type="UniPathway" id="UPA00035">
    <property type="reaction ID" value="UER00043"/>
</dbReference>
<evidence type="ECO:0000256" key="7">
    <source>
        <dbReference type="ARBA" id="ARBA00023141"/>
    </source>
</evidence>
<dbReference type="InterPro" id="IPR011060">
    <property type="entry name" value="RibuloseP-bd_barrel"/>
</dbReference>
<dbReference type="RefSeq" id="WP_101262734.1">
    <property type="nucleotide sequence ID" value="NZ_MVDD01000016.1"/>
</dbReference>
<evidence type="ECO:0000313" key="10">
    <source>
        <dbReference type="EMBL" id="PKQ61212.1"/>
    </source>
</evidence>
<dbReference type="NCBIfam" id="NF001377">
    <property type="entry name" value="PRK00278.2-4"/>
    <property type="match status" value="1"/>
</dbReference>
<comment type="catalytic activity">
    <reaction evidence="1">
        <text>1-(2-carboxyphenylamino)-1-deoxy-D-ribulose 5-phosphate + H(+) = (1S,2R)-1-C-(indol-3-yl)glycerol 3-phosphate + CO2 + H2O</text>
        <dbReference type="Rhea" id="RHEA:23476"/>
        <dbReference type="ChEBI" id="CHEBI:15377"/>
        <dbReference type="ChEBI" id="CHEBI:15378"/>
        <dbReference type="ChEBI" id="CHEBI:16526"/>
        <dbReference type="ChEBI" id="CHEBI:58613"/>
        <dbReference type="ChEBI" id="CHEBI:58866"/>
        <dbReference type="EC" id="4.1.1.48"/>
    </reaction>
</comment>